<dbReference type="OrthoDB" id="1076267at2759"/>
<reference evidence="2" key="1">
    <citation type="submission" date="2019-07" db="EMBL/GenBank/DDBJ databases">
        <authorList>
            <person name="Dittberner H."/>
        </authorList>
    </citation>
    <scope>NUCLEOTIDE SEQUENCE [LARGE SCALE GENOMIC DNA]</scope>
</reference>
<name>A0A565C164_9BRAS</name>
<organism evidence="2 3">
    <name type="scientific">Arabis nemorensis</name>
    <dbReference type="NCBI Taxonomy" id="586526"/>
    <lineage>
        <taxon>Eukaryota</taxon>
        <taxon>Viridiplantae</taxon>
        <taxon>Streptophyta</taxon>
        <taxon>Embryophyta</taxon>
        <taxon>Tracheophyta</taxon>
        <taxon>Spermatophyta</taxon>
        <taxon>Magnoliopsida</taxon>
        <taxon>eudicotyledons</taxon>
        <taxon>Gunneridae</taxon>
        <taxon>Pentapetalae</taxon>
        <taxon>rosids</taxon>
        <taxon>malvids</taxon>
        <taxon>Brassicales</taxon>
        <taxon>Brassicaceae</taxon>
        <taxon>Arabideae</taxon>
        <taxon>Arabis</taxon>
    </lineage>
</organism>
<accession>A0A565C164</accession>
<dbReference type="AlphaFoldDB" id="A0A565C164"/>
<comment type="caution">
    <text evidence="2">The sequence shown here is derived from an EMBL/GenBank/DDBJ whole genome shotgun (WGS) entry which is preliminary data.</text>
</comment>
<proteinExistence type="predicted"/>
<dbReference type="Proteomes" id="UP000489600">
    <property type="component" value="Unassembled WGS sequence"/>
</dbReference>
<evidence type="ECO:0000256" key="1">
    <source>
        <dbReference type="SAM" id="Phobius"/>
    </source>
</evidence>
<keyword evidence="3" id="KW-1185">Reference proteome</keyword>
<protein>
    <submittedName>
        <fullName evidence="2">Uncharacterized protein</fullName>
    </submittedName>
</protein>
<dbReference type="EMBL" id="CABITT030000006">
    <property type="protein sequence ID" value="VVB07332.1"/>
    <property type="molecule type" value="Genomic_DNA"/>
</dbReference>
<gene>
    <name evidence="2" type="ORF">ANE_LOCUS17776</name>
</gene>
<evidence type="ECO:0000313" key="3">
    <source>
        <dbReference type="Proteomes" id="UP000489600"/>
    </source>
</evidence>
<keyword evidence="1" id="KW-0812">Transmembrane</keyword>
<feature type="transmembrane region" description="Helical" evidence="1">
    <location>
        <begin position="21"/>
        <end position="48"/>
    </location>
</feature>
<sequence length="118" mass="13837">MEDILRQEYMWKRGLRFILKMTSGAVYSIVMHIFLITVYSLLIFQIFYTSGFVLGRVIDKIGFFVMYLMLGLVEIALRASIKEESIEDRRCVTTFGHLSHMVGCILLSEYMSFWKMTP</sequence>
<evidence type="ECO:0000313" key="2">
    <source>
        <dbReference type="EMBL" id="VVB07332.1"/>
    </source>
</evidence>
<keyword evidence="1" id="KW-0472">Membrane</keyword>
<keyword evidence="1" id="KW-1133">Transmembrane helix</keyword>
<feature type="transmembrane region" description="Helical" evidence="1">
    <location>
        <begin position="60"/>
        <end position="79"/>
    </location>
</feature>